<evidence type="ECO:0000256" key="17">
    <source>
        <dbReference type="SAM" id="Phobius"/>
    </source>
</evidence>
<evidence type="ECO:0000256" key="2">
    <source>
        <dbReference type="ARBA" id="ARBA00004127"/>
    </source>
</evidence>
<comment type="catalytic activity">
    <reaction evidence="10">
        <text>12-octadecanoyloxy-octadecanoate + H2O = 12-hydroxyoctadecanoate + octadecanoate + H(+)</text>
        <dbReference type="Rhea" id="RHEA:52080"/>
        <dbReference type="ChEBI" id="CHEBI:15377"/>
        <dbReference type="ChEBI" id="CHEBI:15378"/>
        <dbReference type="ChEBI" id="CHEBI:25629"/>
        <dbReference type="ChEBI" id="CHEBI:84201"/>
        <dbReference type="ChEBI" id="CHEBI:136330"/>
    </reaction>
    <physiologicalReaction direction="left-to-right" evidence="10">
        <dbReference type="Rhea" id="RHEA:52081"/>
    </physiologicalReaction>
</comment>
<evidence type="ECO:0000256" key="1">
    <source>
        <dbReference type="ARBA" id="ARBA00000923"/>
    </source>
</evidence>
<comment type="similarity">
    <text evidence="3">Belongs to the AIG1 family.</text>
</comment>
<comment type="catalytic activity">
    <reaction evidence="8">
        <text>13-octadecanoyloxy-octadecanoate + H2O = 13-hydroxy-octadecanoate + octadecanoate + H(+)</text>
        <dbReference type="Rhea" id="RHEA:52084"/>
        <dbReference type="ChEBI" id="CHEBI:15377"/>
        <dbReference type="ChEBI" id="CHEBI:15378"/>
        <dbReference type="ChEBI" id="CHEBI:25629"/>
        <dbReference type="ChEBI" id="CHEBI:136304"/>
        <dbReference type="ChEBI" id="CHEBI:136335"/>
    </reaction>
    <physiologicalReaction direction="left-to-right" evidence="8">
        <dbReference type="Rhea" id="RHEA:52085"/>
    </physiologicalReaction>
</comment>
<dbReference type="PANTHER" id="PTHR10989:SF23">
    <property type="entry name" value="FAR-17A_AIG1-LIKE PROTEIN"/>
    <property type="match status" value="1"/>
</dbReference>
<evidence type="ECO:0000256" key="10">
    <source>
        <dbReference type="ARBA" id="ARBA00048680"/>
    </source>
</evidence>
<keyword evidence="4 17" id="KW-0812">Transmembrane</keyword>
<keyword evidence="18" id="KW-1185">Reference proteome</keyword>
<evidence type="ECO:0000313" key="18">
    <source>
        <dbReference type="Proteomes" id="UP000887564"/>
    </source>
</evidence>
<evidence type="ECO:0000256" key="11">
    <source>
        <dbReference type="ARBA" id="ARBA00048701"/>
    </source>
</evidence>
<name>A0A914RG16_PAREQ</name>
<dbReference type="InterPro" id="IPR006838">
    <property type="entry name" value="ADTRP_AIG1"/>
</dbReference>
<comment type="catalytic activity">
    <reaction evidence="9">
        <text>9-hexadecanoyloxy-octadecanoate + H2O = 9-hydroxy-octadecanoate + hexadecanoate + H(+)</text>
        <dbReference type="Rhea" id="RHEA:52052"/>
        <dbReference type="ChEBI" id="CHEBI:7896"/>
        <dbReference type="ChEBI" id="CHEBI:15377"/>
        <dbReference type="ChEBI" id="CHEBI:15378"/>
        <dbReference type="ChEBI" id="CHEBI:83670"/>
        <dbReference type="ChEBI" id="CHEBI:136286"/>
    </reaction>
    <physiologicalReaction direction="left-to-right" evidence="9">
        <dbReference type="Rhea" id="RHEA:52053"/>
    </physiologicalReaction>
</comment>
<keyword evidence="6 17" id="KW-0472">Membrane</keyword>
<evidence type="ECO:0000256" key="15">
    <source>
        <dbReference type="ARBA" id="ARBA00049322"/>
    </source>
</evidence>
<evidence type="ECO:0000256" key="16">
    <source>
        <dbReference type="ARBA" id="ARBA00049428"/>
    </source>
</evidence>
<accession>A0A914RG16</accession>
<dbReference type="WBParaSite" id="PEQ_0000544301-mRNA-1">
    <property type="protein sequence ID" value="PEQ_0000544301-mRNA-1"/>
    <property type="gene ID" value="PEQ_0000544301"/>
</dbReference>
<evidence type="ECO:0000256" key="12">
    <source>
        <dbReference type="ARBA" id="ARBA00048800"/>
    </source>
</evidence>
<reference evidence="19" key="1">
    <citation type="submission" date="2022-11" db="UniProtKB">
        <authorList>
            <consortium name="WormBaseParasite"/>
        </authorList>
    </citation>
    <scope>IDENTIFICATION</scope>
</reference>
<organism evidence="18 19">
    <name type="scientific">Parascaris equorum</name>
    <name type="common">Equine roundworm</name>
    <dbReference type="NCBI Taxonomy" id="6256"/>
    <lineage>
        <taxon>Eukaryota</taxon>
        <taxon>Metazoa</taxon>
        <taxon>Ecdysozoa</taxon>
        <taxon>Nematoda</taxon>
        <taxon>Chromadorea</taxon>
        <taxon>Rhabditida</taxon>
        <taxon>Spirurina</taxon>
        <taxon>Ascaridomorpha</taxon>
        <taxon>Ascaridoidea</taxon>
        <taxon>Ascarididae</taxon>
        <taxon>Parascaris</taxon>
    </lineage>
</organism>
<evidence type="ECO:0000256" key="8">
    <source>
        <dbReference type="ARBA" id="ARBA00047427"/>
    </source>
</evidence>
<comment type="catalytic activity">
    <reaction evidence="1">
        <text>9-(9Z-hexadecenoyloxy)-octadecanoate + H2O = (9Z)-hexadecenoate + 9-hydroxy-octadecanoate + H(+)</text>
        <dbReference type="Rhea" id="RHEA:52068"/>
        <dbReference type="ChEBI" id="CHEBI:15377"/>
        <dbReference type="ChEBI" id="CHEBI:15378"/>
        <dbReference type="ChEBI" id="CHEBI:32372"/>
        <dbReference type="ChEBI" id="CHEBI:136286"/>
        <dbReference type="ChEBI" id="CHEBI:136309"/>
    </reaction>
    <physiologicalReaction direction="left-to-right" evidence="1">
        <dbReference type="Rhea" id="RHEA:52069"/>
    </physiologicalReaction>
</comment>
<dbReference type="GO" id="GO:0016020">
    <property type="term" value="C:membrane"/>
    <property type="evidence" value="ECO:0007669"/>
    <property type="project" value="InterPro"/>
</dbReference>
<comment type="catalytic activity">
    <reaction evidence="14">
        <text>13-(9Z-octadecenoyloxy)-octadecanoate + H2O = 13-hydroxy-octadecanoate + (9Z)-octadecenoate + H(+)</text>
        <dbReference type="Rhea" id="RHEA:52064"/>
        <dbReference type="ChEBI" id="CHEBI:15377"/>
        <dbReference type="ChEBI" id="CHEBI:15378"/>
        <dbReference type="ChEBI" id="CHEBI:30823"/>
        <dbReference type="ChEBI" id="CHEBI:136303"/>
        <dbReference type="ChEBI" id="CHEBI:136304"/>
    </reaction>
    <physiologicalReaction direction="left-to-right" evidence="14">
        <dbReference type="Rhea" id="RHEA:52065"/>
    </physiologicalReaction>
</comment>
<comment type="catalytic activity">
    <reaction evidence="7">
        <text>12-hexadecanoyloxy-octadecanoate + H2O = 12-hydroxyoctadecanoate + hexadecanoate + H(+)</text>
        <dbReference type="Rhea" id="RHEA:52056"/>
        <dbReference type="ChEBI" id="CHEBI:7896"/>
        <dbReference type="ChEBI" id="CHEBI:15377"/>
        <dbReference type="ChEBI" id="CHEBI:15378"/>
        <dbReference type="ChEBI" id="CHEBI:83677"/>
        <dbReference type="ChEBI" id="CHEBI:84201"/>
    </reaction>
    <physiologicalReaction direction="left-to-right" evidence="7">
        <dbReference type="Rhea" id="RHEA:52057"/>
    </physiologicalReaction>
</comment>
<comment type="catalytic activity">
    <reaction evidence="12">
        <text>9-(9Z-octadecenoyloxy)-octadecanoate + H2O = 9-hydroxy-octadecanoate + (9Z)-octadecenoate + H(+)</text>
        <dbReference type="Rhea" id="RHEA:52048"/>
        <dbReference type="ChEBI" id="CHEBI:15377"/>
        <dbReference type="ChEBI" id="CHEBI:15378"/>
        <dbReference type="ChEBI" id="CHEBI:30823"/>
        <dbReference type="ChEBI" id="CHEBI:136282"/>
        <dbReference type="ChEBI" id="CHEBI:136286"/>
    </reaction>
    <physiologicalReaction direction="left-to-right" evidence="12">
        <dbReference type="Rhea" id="RHEA:52049"/>
    </physiologicalReaction>
</comment>
<evidence type="ECO:0000256" key="7">
    <source>
        <dbReference type="ARBA" id="ARBA00047368"/>
    </source>
</evidence>
<evidence type="ECO:0000256" key="13">
    <source>
        <dbReference type="ARBA" id="ARBA00049221"/>
    </source>
</evidence>
<evidence type="ECO:0000256" key="6">
    <source>
        <dbReference type="ARBA" id="ARBA00023136"/>
    </source>
</evidence>
<comment type="catalytic activity">
    <reaction evidence="15">
        <text>13-(9Z-hexadecenoyloxy)-octadecanoate + H2O = 13-hydroxy-octadecanoate + (9Z)-hexadecenoate + H(+)</text>
        <dbReference type="Rhea" id="RHEA:52076"/>
        <dbReference type="ChEBI" id="CHEBI:15377"/>
        <dbReference type="ChEBI" id="CHEBI:15378"/>
        <dbReference type="ChEBI" id="CHEBI:32372"/>
        <dbReference type="ChEBI" id="CHEBI:136304"/>
        <dbReference type="ChEBI" id="CHEBI:136315"/>
    </reaction>
    <physiologicalReaction direction="left-to-right" evidence="15">
        <dbReference type="Rhea" id="RHEA:52077"/>
    </physiologicalReaction>
</comment>
<evidence type="ECO:0000256" key="5">
    <source>
        <dbReference type="ARBA" id="ARBA00022989"/>
    </source>
</evidence>
<comment type="catalytic activity">
    <reaction evidence="13">
        <text>9-octadecanoyloxy-octadecanoate + H2O = 9-hydroxy-octadecanoate + octadecanoate + H(+)</text>
        <dbReference type="Rhea" id="RHEA:52096"/>
        <dbReference type="ChEBI" id="CHEBI:15377"/>
        <dbReference type="ChEBI" id="CHEBI:15378"/>
        <dbReference type="ChEBI" id="CHEBI:25629"/>
        <dbReference type="ChEBI" id="CHEBI:136286"/>
        <dbReference type="ChEBI" id="CHEBI:136373"/>
    </reaction>
    <physiologicalReaction direction="left-to-right" evidence="13">
        <dbReference type="Rhea" id="RHEA:52097"/>
    </physiologicalReaction>
</comment>
<protein>
    <submittedName>
        <fullName evidence="19">Uncharacterized protein</fullName>
    </submittedName>
</protein>
<comment type="catalytic activity">
    <reaction evidence="16">
        <text>12-(9Z-hexadecenoyloxy)-octadecanoate + H2O = 12-hydroxyoctadecanoate + (9Z)-hexadecenoate + H(+)</text>
        <dbReference type="Rhea" id="RHEA:52072"/>
        <dbReference type="ChEBI" id="CHEBI:15377"/>
        <dbReference type="ChEBI" id="CHEBI:15378"/>
        <dbReference type="ChEBI" id="CHEBI:32372"/>
        <dbReference type="ChEBI" id="CHEBI:84201"/>
        <dbReference type="ChEBI" id="CHEBI:136312"/>
    </reaction>
    <physiologicalReaction direction="left-to-right" evidence="16">
        <dbReference type="Rhea" id="RHEA:52073"/>
    </physiologicalReaction>
</comment>
<evidence type="ECO:0000313" key="19">
    <source>
        <dbReference type="WBParaSite" id="PEQ_0000544301-mRNA-1"/>
    </source>
</evidence>
<dbReference type="AlphaFoldDB" id="A0A914RG16"/>
<dbReference type="GO" id="GO:0012505">
    <property type="term" value="C:endomembrane system"/>
    <property type="evidence" value="ECO:0007669"/>
    <property type="project" value="UniProtKB-SubCell"/>
</dbReference>
<evidence type="ECO:0000256" key="4">
    <source>
        <dbReference type="ARBA" id="ARBA00022692"/>
    </source>
</evidence>
<feature type="transmembrane region" description="Helical" evidence="17">
    <location>
        <begin position="6"/>
        <end position="26"/>
    </location>
</feature>
<comment type="subcellular location">
    <subcellularLocation>
        <location evidence="2">Endomembrane system</location>
        <topology evidence="2">Multi-pass membrane protein</topology>
    </subcellularLocation>
</comment>
<evidence type="ECO:0000256" key="3">
    <source>
        <dbReference type="ARBA" id="ARBA00009300"/>
    </source>
</evidence>
<evidence type="ECO:0000256" key="14">
    <source>
        <dbReference type="ARBA" id="ARBA00049296"/>
    </source>
</evidence>
<keyword evidence="5 17" id="KW-1133">Transmembrane helix</keyword>
<feature type="transmembrane region" description="Helical" evidence="17">
    <location>
        <begin position="73"/>
        <end position="94"/>
    </location>
</feature>
<proteinExistence type="inferred from homology"/>
<evidence type="ECO:0000256" key="9">
    <source>
        <dbReference type="ARBA" id="ARBA00047863"/>
    </source>
</evidence>
<dbReference type="PANTHER" id="PTHR10989">
    <property type="entry name" value="ANDROGEN-INDUCED PROTEIN 1-RELATED"/>
    <property type="match status" value="1"/>
</dbReference>
<dbReference type="Proteomes" id="UP000887564">
    <property type="component" value="Unplaced"/>
</dbReference>
<sequence>MGAFRVVIYGLMAGVFCFTLGHDFLYMPRIGHSWWIYKLVMLTMINLDRGPHTRHPSAPSYWRYTKLHRICDFMYYIGTFPVGVATCGMFWALYAVDPTLVMPMWAEKLIPRFVNHNEFGAS</sequence>
<comment type="catalytic activity">
    <reaction evidence="11">
        <text>12-(9Z-octadecenoyloxy)-octadecanoate + H2O = 12-hydroxyoctadecanoate + (9Z)-octadecenoate + H(+)</text>
        <dbReference type="Rhea" id="RHEA:52060"/>
        <dbReference type="ChEBI" id="CHEBI:15377"/>
        <dbReference type="ChEBI" id="CHEBI:15378"/>
        <dbReference type="ChEBI" id="CHEBI:30823"/>
        <dbReference type="ChEBI" id="CHEBI:84201"/>
        <dbReference type="ChEBI" id="CHEBI:136302"/>
    </reaction>
    <physiologicalReaction direction="left-to-right" evidence="11">
        <dbReference type="Rhea" id="RHEA:52061"/>
    </physiologicalReaction>
</comment>
<dbReference type="Pfam" id="PF04750">
    <property type="entry name" value="Far-17a_AIG1"/>
    <property type="match status" value="1"/>
</dbReference>